<feature type="transmembrane region" description="Helical" evidence="1">
    <location>
        <begin position="429"/>
        <end position="448"/>
    </location>
</feature>
<organism evidence="2">
    <name type="scientific">uncultured bacterium F41-01</name>
    <dbReference type="NCBI Taxonomy" id="1191437"/>
    <lineage>
        <taxon>Bacteria</taxon>
        <taxon>environmental samples</taxon>
    </lineage>
</organism>
<feature type="transmembrane region" description="Helical" evidence="1">
    <location>
        <begin position="112"/>
        <end position="137"/>
    </location>
</feature>
<feature type="transmembrane region" description="Helical" evidence="1">
    <location>
        <begin position="376"/>
        <end position="394"/>
    </location>
</feature>
<dbReference type="EMBL" id="JQ970528">
    <property type="protein sequence ID" value="AFK79266.1"/>
    <property type="molecule type" value="Genomic_DNA"/>
</dbReference>
<feature type="transmembrane region" description="Helical" evidence="1">
    <location>
        <begin position="346"/>
        <end position="364"/>
    </location>
</feature>
<accession>I3VIR0</accession>
<sequence>MTYTRAFLFFVAIHGFFVLSLLWRAAVIFPHPNDLELGTLGHETGAITNRKFSDQSSVFIPEIHHHLQGNHRGWLSTWNPHVELGRPTFQLAGFGKAAPLTHLLSFFIGDPFVLYTHLTVIMLFLNGAFCFLLLRALQLHPLACCCSALGLSFGTFPAYWCTFVFFLSTLCWTLALLWLITEFVRKNTYGCATGISFATYNLLMTGYPQYVVMQAYLIIGFTLISLWIASGERRHKLFTLVGITGAGVFGALAALPAFLDLAIAASQSARLHVGDEFFLAVLPSIRSLDDLGLFFSQFFDPFWYGNVISPSYPFVFNGVTLTPVYSCLLLLSFTRGQWCTVWPWQLFVALCLFATLWPPAYLFMVHHLGFHLSRTIPIGGAIIPAFVLVGYEIDQVLRNRGEHSRWVVPLFSVPFLLNGLVTFHHPQPVSWMFIVLGFLLVLCTLWFVVTRRPAFLLFAICVSIVTYGFQIVLLRPLAEIQTSSPLVAHLRQETRDDTRYAVFGPNPTPLLPPNQEALLNLWSIHSYNSLSTVNFQQLTQQLSTTGAVTYGRSFTALDSVEKLDHAAFTYTGVQVLVSREALRTERFQELTNIEGIRLYKSRTPPLLEAQITTFKRSPDGQVVLSGTLEEQPRLGVERTDRFDEFLKFRVTPSAHDTLLFVSQQYHPHWQATAKNQTLTTVLINNFYLGVIIPPHIDQVEIEFRPFVRWSWIPQVFFLLLGPLLLIRGMWNLSPFS</sequence>
<reference evidence="2" key="1">
    <citation type="submission" date="2012-04" db="EMBL/GenBank/DDBJ databases">
        <title>Characterization of mineral phosphate solubilization trait from soil metagenome.</title>
        <authorList>
            <person name="Chhabra S."/>
            <person name="Brazil D."/>
            <person name="Morrissey J."/>
            <person name="Burke J."/>
            <person name="O'Gara F."/>
            <person name="Dowling D."/>
        </authorList>
    </citation>
    <scope>NUCLEOTIDE SEQUENCE</scope>
</reference>
<proteinExistence type="predicted"/>
<feature type="transmembrane region" description="Helical" evidence="1">
    <location>
        <begin position="314"/>
        <end position="334"/>
    </location>
</feature>
<keyword evidence="1" id="KW-0472">Membrane</keyword>
<feature type="transmembrane region" description="Helical" evidence="1">
    <location>
        <begin position="210"/>
        <end position="230"/>
    </location>
</feature>
<keyword evidence="1" id="KW-1133">Transmembrane helix</keyword>
<protein>
    <recommendedName>
        <fullName evidence="3">Bacterial membrane protein YfhO</fullName>
    </recommendedName>
</protein>
<feature type="transmembrane region" description="Helical" evidence="1">
    <location>
        <begin position="158"/>
        <end position="180"/>
    </location>
</feature>
<name>I3VIR0_9BACT</name>
<evidence type="ECO:0000256" key="1">
    <source>
        <dbReference type="SAM" id="Phobius"/>
    </source>
</evidence>
<keyword evidence="1" id="KW-0812">Transmembrane</keyword>
<evidence type="ECO:0008006" key="3">
    <source>
        <dbReference type="Google" id="ProtNLM"/>
    </source>
</evidence>
<feature type="transmembrane region" description="Helical" evidence="1">
    <location>
        <begin position="237"/>
        <end position="259"/>
    </location>
</feature>
<feature type="transmembrane region" description="Helical" evidence="1">
    <location>
        <begin position="455"/>
        <end position="474"/>
    </location>
</feature>
<evidence type="ECO:0000313" key="2">
    <source>
        <dbReference type="EMBL" id="AFK79266.1"/>
    </source>
</evidence>
<dbReference type="AlphaFoldDB" id="I3VIR0"/>
<feature type="transmembrane region" description="Helical" evidence="1">
    <location>
        <begin position="406"/>
        <end position="423"/>
    </location>
</feature>
<feature type="transmembrane region" description="Helical" evidence="1">
    <location>
        <begin position="7"/>
        <end position="29"/>
    </location>
</feature>